<keyword evidence="3" id="KW-0677">Repeat</keyword>
<keyword evidence="5 8" id="KW-0460">Magnesium</keyword>
<dbReference type="Proteomes" id="UP001430796">
    <property type="component" value="Unassembled WGS sequence"/>
</dbReference>
<evidence type="ECO:0000256" key="8">
    <source>
        <dbReference type="HAMAP-Rule" id="MF_00277"/>
    </source>
</evidence>
<keyword evidence="1 8" id="KW-0808">Transferase</keyword>
<accession>A0ABS9HWS7</accession>
<dbReference type="HAMAP" id="MF_00277">
    <property type="entry name" value="PII_uridylyl_transf"/>
    <property type="match status" value="1"/>
</dbReference>
<comment type="catalytic activity">
    <reaction evidence="8">
        <text>[protein-PII]-L-tyrosine + UTP = [protein-PII]-uridylyl-L-tyrosine + diphosphate</text>
        <dbReference type="Rhea" id="RHEA:13673"/>
        <dbReference type="Rhea" id="RHEA-COMP:12147"/>
        <dbReference type="Rhea" id="RHEA-COMP:12148"/>
        <dbReference type="ChEBI" id="CHEBI:33019"/>
        <dbReference type="ChEBI" id="CHEBI:46398"/>
        <dbReference type="ChEBI" id="CHEBI:46858"/>
        <dbReference type="ChEBI" id="CHEBI:90602"/>
        <dbReference type="EC" id="2.7.7.59"/>
    </reaction>
</comment>
<evidence type="ECO:0000256" key="9">
    <source>
        <dbReference type="SAM" id="MobiDB-lite"/>
    </source>
</evidence>
<dbReference type="Gene3D" id="3.30.70.260">
    <property type="match status" value="1"/>
</dbReference>
<proteinExistence type="inferred from homology"/>
<dbReference type="EC" id="2.7.7.59" evidence="8"/>
<gene>
    <name evidence="8 12" type="primary">glnD</name>
    <name evidence="12" type="ORF">L3V18_12780</name>
</gene>
<dbReference type="PANTHER" id="PTHR47320:SF1">
    <property type="entry name" value="BIFUNCTIONAL URIDYLYLTRANSFERASE_URIDYLYL-REMOVING ENZYME"/>
    <property type="match status" value="1"/>
</dbReference>
<dbReference type="InterPro" id="IPR013546">
    <property type="entry name" value="PII_UdlTrfase/GS_AdlTrfase"/>
</dbReference>
<dbReference type="SUPFAM" id="SSF81301">
    <property type="entry name" value="Nucleotidyltransferase"/>
    <property type="match status" value="1"/>
</dbReference>
<dbReference type="InterPro" id="IPR002912">
    <property type="entry name" value="ACT_dom"/>
</dbReference>
<dbReference type="InterPro" id="IPR043519">
    <property type="entry name" value="NT_sf"/>
</dbReference>
<dbReference type="GO" id="GO:0008773">
    <property type="term" value="F:[protein-PII] uridylyltransferase activity"/>
    <property type="evidence" value="ECO:0007669"/>
    <property type="project" value="UniProtKB-EC"/>
</dbReference>
<reference evidence="12 13" key="2">
    <citation type="submission" date="2022-01" db="EMBL/GenBank/DDBJ databases">
        <title>Lysobacter chinensis sp. nov., a bacterium isolated from cow dung compost.</title>
        <authorList>
            <person name="Liu Y."/>
        </authorList>
    </citation>
    <scope>NUCLEOTIDE SEQUENCE [LARGE SCALE GENOMIC DNA]</scope>
    <source>
        <strain evidence="12 13">TLK-CK17</strain>
    </source>
</reference>
<dbReference type="EC" id="3.1.4.-" evidence="8"/>
<sequence>MTAGPVRAGEAGTSGSDAEWAAHARETLANEQTALAARFDAGGDVDRLLAARAKSVDRQVLAAWRRCVPEGTGLALFAVGGYGRGELFPHSDVDLLVLTGDEPAREEAVGGEQAGEGPADAPSAHEDALARFLTLLWDAGLPVGHAVRSVAQCSEAAAADVTVLTSLIESRPLDADAGALQALQAAAAPARVWPAREFFEAKRQELRERHARHGDTSDNLEPNLKEGPGGLRDVQTLHWMALRIIGTSDLESLVAVGQLGADEVASLERERIALSRLRYGLHLVAGKREERLRFDYQKLLAARLGHVDTDGSLAVEQLMQGFYRSASLVQRIGERLLQRFEEQIEGEPVPEPIDRLFELRRGYLAACEAEWPRQPSQIFDLFAIWASRDEASKGAGRAIRGLHSQTARALAEGLPSLPDFAAAGPELHMRFLQLLRGPAPVQTLTRMARLGVLGRWIPAFARVSGRMQFDLFHVYTVDQHTLAVLKNLSIFASGEHDERFTLAREVWPRLRKPELLLLAGLFHDIGKGRGGDHSELGGDDARVFCDTLGLSEADAGLVEWLVRKHLLMSTTAQKQDITDPEVIHRFATMLGDRERLDHLYLLTCADIAGTSPKLWNAWKDRLLADLYTATRLALRRGLEHPLMATERAAENREAARAMLAAFGTGDAEIETLFARMPESAFRRGRPDQLAWQATALRGVAPGDTRVRARPVAAHAGAMEVFVHSPDRDGLFAAIVATLDRLGLAIQQARVLDGPEGTIFDSFEVIPSDPRHIPAAEDIEQRLEAALAGDLDEVKPPRRTQPRHLRHFRIAPQVAFDATRGGRTQLSLVCTDRPGLLADVARALRHQALRVHDARIATFGERAEDLFQVTAVDENGSDRPLDENRQEALRAALLACIEGDC</sequence>
<evidence type="ECO:0000256" key="4">
    <source>
        <dbReference type="ARBA" id="ARBA00022801"/>
    </source>
</evidence>
<evidence type="ECO:0000259" key="10">
    <source>
        <dbReference type="PROSITE" id="PS51671"/>
    </source>
</evidence>
<organism evidence="12 13">
    <name type="scientific">Marilutibacter chinensis</name>
    <dbReference type="NCBI Taxonomy" id="2912247"/>
    <lineage>
        <taxon>Bacteria</taxon>
        <taxon>Pseudomonadati</taxon>
        <taxon>Pseudomonadota</taxon>
        <taxon>Gammaproteobacteria</taxon>
        <taxon>Lysobacterales</taxon>
        <taxon>Lysobacteraceae</taxon>
        <taxon>Marilutibacter</taxon>
    </lineage>
</organism>
<evidence type="ECO:0000256" key="6">
    <source>
        <dbReference type="ARBA" id="ARBA00023268"/>
    </source>
</evidence>
<dbReference type="CDD" id="cd00077">
    <property type="entry name" value="HDc"/>
    <property type="match status" value="1"/>
</dbReference>
<comment type="catalytic activity">
    <reaction evidence="7">
        <text>guanosine 3',5'-bis(diphosphate) + H2O = GDP + diphosphate + H(+)</text>
        <dbReference type="Rhea" id="RHEA:14253"/>
        <dbReference type="ChEBI" id="CHEBI:15377"/>
        <dbReference type="ChEBI" id="CHEBI:15378"/>
        <dbReference type="ChEBI" id="CHEBI:33019"/>
        <dbReference type="ChEBI" id="CHEBI:58189"/>
        <dbReference type="ChEBI" id="CHEBI:77828"/>
        <dbReference type="EC" id="3.1.7.2"/>
    </reaction>
</comment>
<dbReference type="EMBL" id="JAKJPO010000008">
    <property type="protein sequence ID" value="MCF7222649.1"/>
    <property type="molecule type" value="Genomic_DNA"/>
</dbReference>
<dbReference type="CDD" id="cd05401">
    <property type="entry name" value="NT_GlnE_GlnD_like"/>
    <property type="match status" value="1"/>
</dbReference>
<reference evidence="12 13" key="3">
    <citation type="submission" date="2022-01" db="EMBL/GenBank/DDBJ databases">
        <authorList>
            <person name="Zhou L.Y."/>
        </authorList>
    </citation>
    <scope>NUCLEOTIDE SEQUENCE [LARGE SCALE GENOMIC DNA]</scope>
    <source>
        <strain evidence="12 13">TLK-CK17</strain>
    </source>
</reference>
<feature type="domain" description="ACT" evidence="10">
    <location>
        <begin position="824"/>
        <end position="900"/>
    </location>
</feature>
<name>A0ABS9HWS7_9GAMM</name>
<comment type="activity regulation">
    <text evidence="8">Uridylyltransferase (UTase) activity is inhibited by glutamine, while glutamine activates uridylyl-removing (UR) activity.</text>
</comment>
<dbReference type="SUPFAM" id="SSF55021">
    <property type="entry name" value="ACT-like"/>
    <property type="match status" value="1"/>
</dbReference>
<comment type="function">
    <text evidence="8">Modifies, by uridylylation and deuridylylation, the PII regulatory proteins (GlnB and homologs), in response to the nitrogen status of the cell that GlnD senses through the glutamine level. Under low glutamine levels, catalyzes the conversion of the PII proteins and UTP to PII-UMP and PPi, while under higher glutamine levels, GlnD hydrolyzes PII-UMP to PII and UMP (deuridylylation). Thus, controls uridylylation state and activity of the PII proteins, and plays an important role in the regulation of nitrogen metabolism.</text>
</comment>
<comment type="similarity">
    <text evidence="8">Belongs to the GlnD family.</text>
</comment>
<dbReference type="PANTHER" id="PTHR47320">
    <property type="entry name" value="BIFUNCTIONAL URIDYLYLTRANSFERASE/URIDYLYL-REMOVING ENZYME"/>
    <property type="match status" value="1"/>
</dbReference>
<dbReference type="InterPro" id="IPR003607">
    <property type="entry name" value="HD/PDEase_dom"/>
</dbReference>
<evidence type="ECO:0000259" key="11">
    <source>
        <dbReference type="PROSITE" id="PS51831"/>
    </source>
</evidence>
<keyword evidence="4 8" id="KW-0378">Hydrolase</keyword>
<dbReference type="PIRSF" id="PIRSF006288">
    <property type="entry name" value="PII_uridyltransf"/>
    <property type="match status" value="1"/>
</dbReference>
<dbReference type="Gene3D" id="1.10.3090.10">
    <property type="entry name" value="cca-adding enzyme, domain 2"/>
    <property type="match status" value="1"/>
</dbReference>
<dbReference type="InterPro" id="IPR002934">
    <property type="entry name" value="Polymerase_NTP_transf_dom"/>
</dbReference>
<comment type="cofactor">
    <cofactor evidence="8">
        <name>Mg(2+)</name>
        <dbReference type="ChEBI" id="CHEBI:18420"/>
    </cofactor>
</comment>
<reference evidence="13" key="1">
    <citation type="submission" date="2022-01" db="EMBL/GenBank/DDBJ databases">
        <title>Lysobacter chinensis sp. nov., a bacterium isolated from cow dung compost.</title>
        <authorList>
            <person name="Zhou L.Y."/>
        </authorList>
    </citation>
    <scope>NUCLEOTIDE SEQUENCE [LARGE SCALE GENOMIC DNA]</scope>
    <source>
        <strain evidence="13">TLK-CK17</strain>
    </source>
</reference>
<dbReference type="Pfam" id="PF01909">
    <property type="entry name" value="NTP_transf_2"/>
    <property type="match status" value="1"/>
</dbReference>
<evidence type="ECO:0000256" key="7">
    <source>
        <dbReference type="ARBA" id="ARBA00047968"/>
    </source>
</evidence>
<comment type="catalytic activity">
    <reaction evidence="8">
        <text>[protein-PII]-uridylyl-L-tyrosine + H2O = [protein-PII]-L-tyrosine + UMP + H(+)</text>
        <dbReference type="Rhea" id="RHEA:48600"/>
        <dbReference type="Rhea" id="RHEA-COMP:12147"/>
        <dbReference type="Rhea" id="RHEA-COMP:12148"/>
        <dbReference type="ChEBI" id="CHEBI:15377"/>
        <dbReference type="ChEBI" id="CHEBI:15378"/>
        <dbReference type="ChEBI" id="CHEBI:46858"/>
        <dbReference type="ChEBI" id="CHEBI:57865"/>
        <dbReference type="ChEBI" id="CHEBI:90602"/>
    </reaction>
</comment>
<feature type="region of interest" description="Disordered" evidence="9">
    <location>
        <begin position="208"/>
        <end position="229"/>
    </location>
</feature>
<dbReference type="Pfam" id="PF01966">
    <property type="entry name" value="HD"/>
    <property type="match status" value="1"/>
</dbReference>
<keyword evidence="2 8" id="KW-0548">Nucleotidyltransferase</keyword>
<dbReference type="SMART" id="SM00471">
    <property type="entry name" value="HDc"/>
    <property type="match status" value="1"/>
</dbReference>
<protein>
    <recommendedName>
        <fullName evidence="8">Bifunctional uridylyltransferase/uridylyl-removing enzyme</fullName>
        <shortName evidence="8">UTase/UR</shortName>
    </recommendedName>
    <alternativeName>
        <fullName evidence="8">Bifunctional [protein-PII] modification enzyme</fullName>
    </alternativeName>
    <alternativeName>
        <fullName evidence="8">Bifunctional nitrogen sensor protein</fullName>
    </alternativeName>
    <domain>
        <recommendedName>
            <fullName evidence="8">[Protein-PII] uridylyltransferase</fullName>
            <shortName evidence="8">PII uridylyltransferase</shortName>
            <shortName evidence="8">UTase</shortName>
            <ecNumber evidence="8">2.7.7.59</ecNumber>
        </recommendedName>
    </domain>
    <domain>
        <recommendedName>
            <fullName evidence="8">[Protein-PII]-UMP uridylyl-removing enzyme</fullName>
            <shortName evidence="8">UR</shortName>
            <ecNumber evidence="8">3.1.4.-</ecNumber>
        </recommendedName>
    </domain>
</protein>
<dbReference type="PROSITE" id="PS51671">
    <property type="entry name" value="ACT"/>
    <property type="match status" value="2"/>
</dbReference>
<dbReference type="CDD" id="cd04899">
    <property type="entry name" value="ACT_ACR-UUR-like_2"/>
    <property type="match status" value="1"/>
</dbReference>
<dbReference type="NCBIfam" id="TIGR01693">
    <property type="entry name" value="UTase_glnD"/>
    <property type="match status" value="1"/>
</dbReference>
<dbReference type="RefSeq" id="WP_237055480.1">
    <property type="nucleotide sequence ID" value="NZ_JAKJPO010000008.1"/>
</dbReference>
<dbReference type="InterPro" id="IPR010043">
    <property type="entry name" value="UTase/UR"/>
</dbReference>
<evidence type="ECO:0000256" key="3">
    <source>
        <dbReference type="ARBA" id="ARBA00022737"/>
    </source>
</evidence>
<evidence type="ECO:0000256" key="1">
    <source>
        <dbReference type="ARBA" id="ARBA00022679"/>
    </source>
</evidence>
<comment type="caution">
    <text evidence="8">Lacks conserved residue(s) required for the propagation of feature annotation.</text>
</comment>
<dbReference type="SUPFAM" id="SSF81593">
    <property type="entry name" value="Nucleotidyltransferase substrate binding subunit/domain"/>
    <property type="match status" value="1"/>
</dbReference>
<evidence type="ECO:0000256" key="5">
    <source>
        <dbReference type="ARBA" id="ARBA00022842"/>
    </source>
</evidence>
<evidence type="ECO:0000313" key="12">
    <source>
        <dbReference type="EMBL" id="MCF7222649.1"/>
    </source>
</evidence>
<dbReference type="PROSITE" id="PS51831">
    <property type="entry name" value="HD"/>
    <property type="match status" value="1"/>
</dbReference>
<feature type="domain" description="HD" evidence="11">
    <location>
        <begin position="477"/>
        <end position="599"/>
    </location>
</feature>
<keyword evidence="13" id="KW-1185">Reference proteome</keyword>
<dbReference type="SUPFAM" id="SSF109604">
    <property type="entry name" value="HD-domain/PDEase-like"/>
    <property type="match status" value="1"/>
</dbReference>
<comment type="caution">
    <text evidence="12">The sequence shown here is derived from an EMBL/GenBank/DDBJ whole genome shotgun (WGS) entry which is preliminary data.</text>
</comment>
<feature type="domain" description="ACT" evidence="10">
    <location>
        <begin position="719"/>
        <end position="801"/>
    </location>
</feature>
<dbReference type="InterPro" id="IPR006674">
    <property type="entry name" value="HD_domain"/>
</dbReference>
<keyword evidence="6 8" id="KW-0511">Multifunctional enzyme</keyword>
<evidence type="ECO:0000313" key="13">
    <source>
        <dbReference type="Proteomes" id="UP001430796"/>
    </source>
</evidence>
<comment type="domain">
    <text evidence="8">Has four distinct domains: an N-terminal nucleotidyltransferase (NT) domain responsible for UTase activity, a central HD domain that encodes UR activity, and two C-terminal ACT domains that seem to have a role in glutamine sensing.</text>
</comment>
<dbReference type="CDD" id="cd04900">
    <property type="entry name" value="ACT_UUR-like_1"/>
    <property type="match status" value="1"/>
</dbReference>
<feature type="region of interest" description="Uridylyltransferase" evidence="8">
    <location>
        <begin position="1"/>
        <end position="352"/>
    </location>
</feature>
<dbReference type="InterPro" id="IPR045865">
    <property type="entry name" value="ACT-like_dom_sf"/>
</dbReference>
<dbReference type="Pfam" id="PF08335">
    <property type="entry name" value="GlnD_UR_UTase"/>
    <property type="match status" value="1"/>
</dbReference>
<evidence type="ECO:0000256" key="2">
    <source>
        <dbReference type="ARBA" id="ARBA00022695"/>
    </source>
</evidence>